<dbReference type="EMBL" id="CM022230">
    <property type="protein sequence ID" value="KAF7100416.1"/>
    <property type="molecule type" value="Genomic_DNA"/>
</dbReference>
<accession>A0A9R1M4A9</accession>
<evidence type="ECO:0000313" key="1">
    <source>
        <dbReference type="EMBL" id="KAF7100416.1"/>
    </source>
</evidence>
<dbReference type="AlphaFoldDB" id="A0A9R1M4A9"/>
<reference evidence="1" key="2">
    <citation type="submission" date="2020-03" db="EMBL/GenBank/DDBJ databases">
        <title>The second near-complete assembly of the hexaploid bread wheat (Triticum aestivum) genome.</title>
        <authorList>
            <person name="Zimin A.V."/>
            <person name="Puiu D."/>
            <person name="Shumante A."/>
            <person name="Alonge M."/>
            <person name="Salzberg S.L."/>
        </authorList>
    </citation>
    <scope>NUCLEOTIDE SEQUENCE</scope>
    <source>
        <tissue evidence="1">Leaf</tissue>
    </source>
</reference>
<gene>
    <name evidence="1" type="ORF">CFC21_101941</name>
</gene>
<feature type="non-terminal residue" evidence="1">
    <location>
        <position position="1"/>
    </location>
</feature>
<organism evidence="1">
    <name type="scientific">Triticum aestivum</name>
    <name type="common">Wheat</name>
    <dbReference type="NCBI Taxonomy" id="4565"/>
    <lineage>
        <taxon>Eukaryota</taxon>
        <taxon>Viridiplantae</taxon>
        <taxon>Streptophyta</taxon>
        <taxon>Embryophyta</taxon>
        <taxon>Tracheophyta</taxon>
        <taxon>Spermatophyta</taxon>
        <taxon>Magnoliopsida</taxon>
        <taxon>Liliopsida</taxon>
        <taxon>Poales</taxon>
        <taxon>Poaceae</taxon>
        <taxon>BOP clade</taxon>
        <taxon>Pooideae</taxon>
        <taxon>Triticodae</taxon>
        <taxon>Triticeae</taxon>
        <taxon>Triticinae</taxon>
        <taxon>Triticum</taxon>
    </lineage>
</organism>
<name>A0A9R1M4A9_WHEAT</name>
<proteinExistence type="predicted"/>
<reference evidence="1" key="1">
    <citation type="journal article" date="2017" name="Gigascience">
        <title>The first near-complete assembly of the hexaploid bread wheat genome, Triticum aestivum.</title>
        <authorList>
            <person name="Zimin A.V."/>
            <person name="Puiu D."/>
            <person name="Hall R."/>
            <person name="Kingan S."/>
            <person name="Clavijo B.J."/>
            <person name="Salzberg S.L."/>
        </authorList>
    </citation>
    <scope>NUCLEOTIDE SEQUENCE</scope>
    <source>
        <tissue evidence="1">Leaf</tissue>
    </source>
</reference>
<sequence length="16" mass="1683">TVKSNIESPRGVGLLL</sequence>
<protein>
    <submittedName>
        <fullName evidence="1">Uncharacterized protein</fullName>
    </submittedName>
</protein>
<comment type="caution">
    <text evidence="1">The sequence shown here is derived from an EMBL/GenBank/DDBJ whole genome shotgun (WGS) entry which is preliminary data.</text>
</comment>
<dbReference type="Proteomes" id="UP000815260">
    <property type="component" value="Chromosome 7B"/>
</dbReference>